<comment type="caution">
    <text evidence="15">The sequence shown here is derived from an EMBL/GenBank/DDBJ whole genome shotgun (WGS) entry which is preliminary data.</text>
</comment>
<evidence type="ECO:0008006" key="17">
    <source>
        <dbReference type="Google" id="ProtNLM"/>
    </source>
</evidence>
<keyword evidence="9" id="KW-0931">ER-Golgi transport</keyword>
<dbReference type="SUPFAM" id="SSF50978">
    <property type="entry name" value="WD40 repeat-like"/>
    <property type="match status" value="1"/>
</dbReference>
<dbReference type="GO" id="GO:0005789">
    <property type="term" value="C:endoplasmic reticulum membrane"/>
    <property type="evidence" value="ECO:0007669"/>
    <property type="project" value="UniProtKB-SubCell"/>
</dbReference>
<dbReference type="InterPro" id="IPR036322">
    <property type="entry name" value="WD40_repeat_dom_sf"/>
</dbReference>
<dbReference type="GO" id="GO:0070971">
    <property type="term" value="C:endoplasmic reticulum exit site"/>
    <property type="evidence" value="ECO:0007669"/>
    <property type="project" value="TreeGrafter"/>
</dbReference>
<keyword evidence="16" id="KW-1185">Reference proteome</keyword>
<reference evidence="15" key="1">
    <citation type="journal article" date="2021" name="Mol. Ecol. Resour.">
        <title>Apolygus lucorum genome provides insights into omnivorousness and mesophyll feeding.</title>
        <authorList>
            <person name="Liu Y."/>
            <person name="Liu H."/>
            <person name="Wang H."/>
            <person name="Huang T."/>
            <person name="Liu B."/>
            <person name="Yang B."/>
            <person name="Yin L."/>
            <person name="Li B."/>
            <person name="Zhang Y."/>
            <person name="Zhang S."/>
            <person name="Jiang F."/>
            <person name="Zhang X."/>
            <person name="Ren Y."/>
            <person name="Wang B."/>
            <person name="Wang S."/>
            <person name="Lu Y."/>
            <person name="Wu K."/>
            <person name="Fan W."/>
            <person name="Wang G."/>
        </authorList>
    </citation>
    <scope>NUCLEOTIDE SEQUENCE</scope>
    <source>
        <strain evidence="15">12Hb</strain>
    </source>
</reference>
<feature type="repeat" description="WD" evidence="13">
    <location>
        <begin position="128"/>
        <end position="170"/>
    </location>
</feature>
<evidence type="ECO:0000313" key="15">
    <source>
        <dbReference type="EMBL" id="KAF6214044.1"/>
    </source>
</evidence>
<keyword evidence="5" id="KW-0963">Cytoplasm</keyword>
<name>A0A8S9XZN6_APOLU</name>
<dbReference type="GO" id="GO:0030127">
    <property type="term" value="C:COPII vesicle coat"/>
    <property type="evidence" value="ECO:0007669"/>
    <property type="project" value="TreeGrafter"/>
</dbReference>
<dbReference type="PANTHER" id="PTHR13923">
    <property type="entry name" value="SEC31-RELATED PROTEIN"/>
    <property type="match status" value="1"/>
</dbReference>
<dbReference type="GO" id="GO:0015031">
    <property type="term" value="P:protein transport"/>
    <property type="evidence" value="ECO:0007669"/>
    <property type="project" value="UniProtKB-KW"/>
</dbReference>
<evidence type="ECO:0000256" key="8">
    <source>
        <dbReference type="ARBA" id="ARBA00022824"/>
    </source>
</evidence>
<feature type="compositionally biased region" description="Polar residues" evidence="14">
    <location>
        <begin position="794"/>
        <end position="806"/>
    </location>
</feature>
<feature type="region of interest" description="Disordered" evidence="14">
    <location>
        <begin position="794"/>
        <end position="902"/>
    </location>
</feature>
<keyword evidence="12" id="KW-0968">Cytoplasmic vesicle</keyword>
<accession>A0A8S9XZN6</accession>
<dbReference type="Gene3D" id="1.20.940.10">
    <property type="entry name" value="Functional domain of the splicing factor Prp18"/>
    <property type="match status" value="1"/>
</dbReference>
<dbReference type="InterPro" id="IPR040251">
    <property type="entry name" value="SEC31-like"/>
</dbReference>
<protein>
    <recommendedName>
        <fullName evidence="17">Ancestral coatomer element 1 Sec16/Sec31 domain-containing protein</fullName>
    </recommendedName>
</protein>
<dbReference type="Proteomes" id="UP000466442">
    <property type="component" value="Unassembled WGS sequence"/>
</dbReference>
<evidence type="ECO:0000256" key="7">
    <source>
        <dbReference type="ARBA" id="ARBA00022737"/>
    </source>
</evidence>
<evidence type="ECO:0000256" key="6">
    <source>
        <dbReference type="ARBA" id="ARBA00022574"/>
    </source>
</evidence>
<dbReference type="GO" id="GO:0090110">
    <property type="term" value="P:COPII-coated vesicle cargo loading"/>
    <property type="evidence" value="ECO:0007669"/>
    <property type="project" value="TreeGrafter"/>
</dbReference>
<sequence length="1284" mass="140326">MKNLFSSPSIRKINQVSNMKIKEIEKTVNTSWSPGDHHPTLLAAGTAAQQLDASFNTSAALEIYALNLLEPSFDLELKLSVPCQQRFHKVVWGGTSPGIIVGGCDNGVLEIFNASKLFANEEGRVASPERHTGPVRSLDFNPYQKNLLATGASSSEIYIWDMNNTSTPMTPGAKSQPFEDVAWLAWNRQVQHILASTFPTRSVVWDLRKSEPIIKLTDTTTRVRWKVVAWHPEVATQLCLASEEDSNPVIQLWDLRFATAPVKSFHGHNRGVLSLAWCSQDPDLLISSGKDNKILCWNPNTNNPEGEIMCEIPNSQQWIFDVSWCPRNPSLIVSSSCDGHTSIYSLTGSPGVASVSNKIADSFPGMDNYDEQQVQAHQPTVDLKKAPKWLRRPVGAKFGFGGRMSTFGPDGVKLFQVHLDEQFLDRARDLERKVAEGRQYEICQGKQDPLWRYLEACYSDDPTRAIRDILGYNEESVMKSLGIAPKENFQNDVDNLNDQFSQIGKDDYGYGAHDGQLYGNREIVNGTDVFDTISKKPPPENAVPQKPLRFEVDNGVEGKVSRALLIGRIEDAINICLEDDRLADALVLACATNPDAVHRIHQRYFEKKKNDPLSRIIQALVTEDWEAVIANCELSSWKEALTGILTYKKDASQLAELLGSRLEQAGGEFAQHAEVCYIASGNISPLVRKRTSGVPLNIDNIQDLVELVLVAQGAMNSRGLQLLLVDDVAKLLGHYSEMLASEGELEVALGILRDCQDEEVEMLKDRLSYALGLKHLPQPHQQRQFVQNNQAPQNMASHFGAPSQTLPKIGKPFGVAPTNQVKRADPSAPANLYSKPPAGPPTLPGSAPVSAQQTPAMYNQPLHHSAGKAPVGVAPPPVGPPSASTNYARNSPSPVTQGASSKKYVVDPSVAGNAPFRSQSAMASPYSQSPGMYGSTTSGYPGSVPAPSPYNFGQDAGYNPSAPSPSYGSYTAAPDKLSGPPSQQGYGSFQPGPQQNMYKPSPAPQAQPSMYNPQAQNVGFKPSVSNLPPSEQIYSAQNSPASGWNDPPLVAPKTSQPKAEQNSQSPITHPLFGTAPPQPEFAPHQHLPPQQQLPQQQHMPQQHLPQQHQGYQNQHLPQQMQFAPPPQAAQHPPQTSFQPQPVLQSQQASHQPLSGYGEPPSEVAKTPEPVKAALPQEFAHVQSTFEDLRNKCLAASSSNPLMRRKLEDVARKLEAMYDCLSYGKLSPSALGGIEQIVQCVQASDFHSALSVITQMVSGSDFSQVSPFMTGVKILLQTAQQLRVN</sequence>
<dbReference type="GO" id="GO:0005198">
    <property type="term" value="F:structural molecule activity"/>
    <property type="evidence" value="ECO:0007669"/>
    <property type="project" value="TreeGrafter"/>
</dbReference>
<dbReference type="OrthoDB" id="542917at2759"/>
<keyword evidence="7" id="KW-0677">Repeat</keyword>
<feature type="region of interest" description="Disordered" evidence="14">
    <location>
        <begin position="914"/>
        <end position="1168"/>
    </location>
</feature>
<feature type="compositionally biased region" description="Polar residues" evidence="14">
    <location>
        <begin position="1135"/>
        <end position="1152"/>
    </location>
</feature>
<dbReference type="Pfam" id="PF00400">
    <property type="entry name" value="WD40"/>
    <property type="match status" value="2"/>
</dbReference>
<feature type="compositionally biased region" description="Polar residues" evidence="14">
    <location>
        <begin position="980"/>
        <end position="1042"/>
    </location>
</feature>
<evidence type="ECO:0000256" key="1">
    <source>
        <dbReference type="ARBA" id="ARBA00004180"/>
    </source>
</evidence>
<evidence type="ECO:0000256" key="9">
    <source>
        <dbReference type="ARBA" id="ARBA00022892"/>
    </source>
</evidence>
<comment type="subcellular location">
    <subcellularLocation>
        <location evidence="1">Cytoplasmic vesicle membrane</location>
        <topology evidence="1">Peripheral membrane protein</topology>
        <orientation evidence="1">Cytoplasmic side</orientation>
    </subcellularLocation>
    <subcellularLocation>
        <location evidence="2">Endoplasmic reticulum membrane</location>
        <topology evidence="2">Peripheral membrane protein</topology>
    </subcellularLocation>
</comment>
<keyword evidence="4" id="KW-0813">Transport</keyword>
<evidence type="ECO:0000256" key="4">
    <source>
        <dbReference type="ARBA" id="ARBA00022448"/>
    </source>
</evidence>
<dbReference type="FunFam" id="2.130.10.10:FF:000009">
    <property type="entry name" value="Protein transport protein Sec31A isoform A"/>
    <property type="match status" value="1"/>
</dbReference>
<dbReference type="PROSITE" id="PS50082">
    <property type="entry name" value="WD_REPEATS_2"/>
    <property type="match status" value="2"/>
</dbReference>
<keyword evidence="8" id="KW-0256">Endoplasmic reticulum</keyword>
<dbReference type="PANTHER" id="PTHR13923:SF11">
    <property type="entry name" value="SECRETORY 31, ISOFORM D"/>
    <property type="match status" value="1"/>
</dbReference>
<evidence type="ECO:0000256" key="12">
    <source>
        <dbReference type="ARBA" id="ARBA00023329"/>
    </source>
</evidence>
<evidence type="ECO:0000256" key="14">
    <source>
        <dbReference type="SAM" id="MobiDB-lite"/>
    </source>
</evidence>
<feature type="compositionally biased region" description="Polar residues" evidence="14">
    <location>
        <begin position="885"/>
        <end position="900"/>
    </location>
</feature>
<dbReference type="GO" id="GO:0007029">
    <property type="term" value="P:endoplasmic reticulum organization"/>
    <property type="evidence" value="ECO:0007669"/>
    <property type="project" value="TreeGrafter"/>
</dbReference>
<dbReference type="InterPro" id="IPR001680">
    <property type="entry name" value="WD40_rpt"/>
</dbReference>
<evidence type="ECO:0000313" key="16">
    <source>
        <dbReference type="Proteomes" id="UP000466442"/>
    </source>
</evidence>
<keyword evidence="6 13" id="KW-0853">WD repeat</keyword>
<feature type="compositionally biased region" description="Low complexity" evidence="14">
    <location>
        <begin position="1084"/>
        <end position="1134"/>
    </location>
</feature>
<dbReference type="EMBL" id="WIXP02000003">
    <property type="protein sequence ID" value="KAF6214044.1"/>
    <property type="molecule type" value="Genomic_DNA"/>
</dbReference>
<evidence type="ECO:0000256" key="10">
    <source>
        <dbReference type="ARBA" id="ARBA00022927"/>
    </source>
</evidence>
<proteinExistence type="inferred from homology"/>
<dbReference type="InterPro" id="IPR015943">
    <property type="entry name" value="WD40/YVTN_repeat-like_dom_sf"/>
</dbReference>
<dbReference type="Gene3D" id="1.25.40.1030">
    <property type="match status" value="1"/>
</dbReference>
<dbReference type="Gene3D" id="2.130.10.10">
    <property type="entry name" value="YVTN repeat-like/Quinoprotein amine dehydrogenase"/>
    <property type="match status" value="1"/>
</dbReference>
<keyword evidence="10" id="KW-0653">Protein transport</keyword>
<comment type="similarity">
    <text evidence="3">Belongs to the WD repeat SEC31 family.</text>
</comment>
<dbReference type="SMART" id="SM00320">
    <property type="entry name" value="WD40"/>
    <property type="match status" value="3"/>
</dbReference>
<feature type="repeat" description="WD" evidence="13">
    <location>
        <begin position="265"/>
        <end position="307"/>
    </location>
</feature>
<feature type="compositionally biased region" description="Polar residues" evidence="14">
    <location>
        <begin position="916"/>
        <end position="940"/>
    </location>
</feature>
<evidence type="ECO:0000256" key="11">
    <source>
        <dbReference type="ARBA" id="ARBA00023136"/>
    </source>
</evidence>
<dbReference type="PROSITE" id="PS50294">
    <property type="entry name" value="WD_REPEATS_REGION"/>
    <property type="match status" value="1"/>
</dbReference>
<organism evidence="15 16">
    <name type="scientific">Apolygus lucorum</name>
    <name type="common">Small green plant bug</name>
    <name type="synonym">Lygocoris lucorum</name>
    <dbReference type="NCBI Taxonomy" id="248454"/>
    <lineage>
        <taxon>Eukaryota</taxon>
        <taxon>Metazoa</taxon>
        <taxon>Ecdysozoa</taxon>
        <taxon>Arthropoda</taxon>
        <taxon>Hexapoda</taxon>
        <taxon>Insecta</taxon>
        <taxon>Pterygota</taxon>
        <taxon>Neoptera</taxon>
        <taxon>Paraneoptera</taxon>
        <taxon>Hemiptera</taxon>
        <taxon>Heteroptera</taxon>
        <taxon>Panheteroptera</taxon>
        <taxon>Cimicomorpha</taxon>
        <taxon>Miridae</taxon>
        <taxon>Mirini</taxon>
        <taxon>Apolygus</taxon>
    </lineage>
</organism>
<feature type="compositionally biased region" description="Polar residues" evidence="14">
    <location>
        <begin position="1053"/>
        <end position="1067"/>
    </location>
</feature>
<evidence type="ECO:0000256" key="3">
    <source>
        <dbReference type="ARBA" id="ARBA00009358"/>
    </source>
</evidence>
<evidence type="ECO:0000256" key="13">
    <source>
        <dbReference type="PROSITE-ProRule" id="PRU00221"/>
    </source>
</evidence>
<keyword evidence="11" id="KW-0472">Membrane</keyword>
<gene>
    <name evidence="15" type="ORF">GE061_011774</name>
</gene>
<evidence type="ECO:0000256" key="2">
    <source>
        <dbReference type="ARBA" id="ARBA00004406"/>
    </source>
</evidence>
<evidence type="ECO:0000256" key="5">
    <source>
        <dbReference type="ARBA" id="ARBA00022490"/>
    </source>
</evidence>